<feature type="compositionally biased region" description="Low complexity" evidence="1">
    <location>
        <begin position="45"/>
        <end position="56"/>
    </location>
</feature>
<dbReference type="InterPro" id="IPR012938">
    <property type="entry name" value="Glc/Sorbosone_DH"/>
</dbReference>
<evidence type="ECO:0000256" key="2">
    <source>
        <dbReference type="SAM" id="SignalP"/>
    </source>
</evidence>
<dbReference type="InterPro" id="IPR011041">
    <property type="entry name" value="Quinoprot_gluc/sorb_DH_b-prop"/>
</dbReference>
<gene>
    <name evidence="4" type="ORF">QE367_003126</name>
</gene>
<evidence type="ECO:0000313" key="5">
    <source>
        <dbReference type="Proteomes" id="UP001260188"/>
    </source>
</evidence>
<dbReference type="EMBL" id="JAVIZA010000001">
    <property type="protein sequence ID" value="MDR6168922.1"/>
    <property type="molecule type" value="Genomic_DNA"/>
</dbReference>
<proteinExistence type="predicted"/>
<feature type="signal peptide" evidence="2">
    <location>
        <begin position="1"/>
        <end position="36"/>
    </location>
</feature>
<reference evidence="4 5" key="1">
    <citation type="submission" date="2023-08" db="EMBL/GenBank/DDBJ databases">
        <title>Functional and genomic diversity of the sorghum phyllosphere microbiome.</title>
        <authorList>
            <person name="Shade A."/>
        </authorList>
    </citation>
    <scope>NUCLEOTIDE SEQUENCE [LARGE SCALE GENOMIC DNA]</scope>
    <source>
        <strain evidence="4 5">SORGH_AS_0919</strain>
    </source>
</reference>
<dbReference type="PANTHER" id="PTHR19328">
    <property type="entry name" value="HEDGEHOG-INTERACTING PROTEIN"/>
    <property type="match status" value="1"/>
</dbReference>
<dbReference type="PROSITE" id="PS51257">
    <property type="entry name" value="PROKAR_LIPOPROTEIN"/>
    <property type="match status" value="1"/>
</dbReference>
<name>A0ABU1I4V7_9MICO</name>
<evidence type="ECO:0000259" key="3">
    <source>
        <dbReference type="Pfam" id="PF07995"/>
    </source>
</evidence>
<dbReference type="Proteomes" id="UP001260188">
    <property type="component" value="Unassembled WGS sequence"/>
</dbReference>
<dbReference type="Pfam" id="PF07995">
    <property type="entry name" value="GSDH"/>
    <property type="match status" value="1"/>
</dbReference>
<dbReference type="Gene3D" id="2.120.10.30">
    <property type="entry name" value="TolB, C-terminal domain"/>
    <property type="match status" value="1"/>
</dbReference>
<feature type="region of interest" description="Disordered" evidence="1">
    <location>
        <begin position="35"/>
        <end position="58"/>
    </location>
</feature>
<feature type="domain" description="Glucose/Sorbosone dehydrogenase" evidence="3">
    <location>
        <begin position="77"/>
        <end position="372"/>
    </location>
</feature>
<evidence type="ECO:0000256" key="1">
    <source>
        <dbReference type="SAM" id="MobiDB-lite"/>
    </source>
</evidence>
<dbReference type="PANTHER" id="PTHR19328:SF13">
    <property type="entry name" value="HIPL1 PROTEIN"/>
    <property type="match status" value="1"/>
</dbReference>
<dbReference type="RefSeq" id="WP_309667917.1">
    <property type="nucleotide sequence ID" value="NZ_JAVIZA010000001.1"/>
</dbReference>
<accession>A0ABU1I4V7</accession>
<keyword evidence="5" id="KW-1185">Reference proteome</keyword>
<sequence length="391" mass="40928">MKRSTSHGIHPRPRGPKALAGALLASTLLLSACTGAAEPRPSGGATAPTPSETPTEQADAVAWWHAAGEPRDVVTQLEVPWSVVVLDDGTQLVSQRDDGAVLEVDADGLARVVGEIDLTAAVGEGGLLGIAVHEDEDRTLLYAYVTTADDNRVVRVGLDGEAGNRRLGGAEVVIDGIPRDRVHNGGRIAFGPDGMLYVATGDAGRPEAAQEPGSLAGKILRLTPEGEPAPGNPSGSEVYSLGHRNVQGLAWTQDGTMWASEFGQDRFDEINRIEAGGNYGWPVVEGASDDKRFIAPLITWTPEEASPSGVAARGNTLFVAGLRGERVWQIDVEAGALTGEPVALWQGELGRVRDAVVAGDELWLLTNNTDGRGNAAAGDDRLTRVPLAAAD</sequence>
<comment type="caution">
    <text evidence="4">The sequence shown here is derived from an EMBL/GenBank/DDBJ whole genome shotgun (WGS) entry which is preliminary data.</text>
</comment>
<evidence type="ECO:0000313" key="4">
    <source>
        <dbReference type="EMBL" id="MDR6168922.1"/>
    </source>
</evidence>
<feature type="chain" id="PRO_5046392276" evidence="2">
    <location>
        <begin position="37"/>
        <end position="391"/>
    </location>
</feature>
<keyword evidence="2" id="KW-0732">Signal</keyword>
<organism evidence="4 5">
    <name type="scientific">Microbacterium paludicola</name>
    <dbReference type="NCBI Taxonomy" id="300019"/>
    <lineage>
        <taxon>Bacteria</taxon>
        <taxon>Bacillati</taxon>
        <taxon>Actinomycetota</taxon>
        <taxon>Actinomycetes</taxon>
        <taxon>Micrococcales</taxon>
        <taxon>Microbacteriaceae</taxon>
        <taxon>Microbacterium</taxon>
    </lineage>
</organism>
<dbReference type="SUPFAM" id="SSF50952">
    <property type="entry name" value="Soluble quinoprotein glucose dehydrogenase"/>
    <property type="match status" value="1"/>
</dbReference>
<dbReference type="InterPro" id="IPR011042">
    <property type="entry name" value="6-blade_b-propeller_TolB-like"/>
</dbReference>
<protein>
    <submittedName>
        <fullName evidence="4">Glucose/arabinose dehydrogenase</fullName>
    </submittedName>
</protein>